<sequence>MSEANLHPLVYSKNVVEFVTVASEFCGLIEKVHRIPVEQNLKSLQKVLPLLYLKAALLPKTEKMLEEELEKYVSELDYNVWQQRWLEALGEYDSYYEVFDPDIQFGEEMVTASISESLMDIYQDLKDFITAYSLGNEEIMNDALYDSVFHFEDFWGQRLVNVLRAVHKLITDAVEFPGDGGTGREDDEIKPGTGNPEWLDKFWGTQSDEE</sequence>
<comment type="caution">
    <text evidence="2">The sequence shown here is derived from an EMBL/GenBank/DDBJ whole genome shotgun (WGS) entry which is preliminary data.</text>
</comment>
<dbReference type="EMBL" id="QWET01000011">
    <property type="protein sequence ID" value="RIH64390.1"/>
    <property type="molecule type" value="Genomic_DNA"/>
</dbReference>
<dbReference type="AlphaFoldDB" id="A0A399D1Y7"/>
<protein>
    <submittedName>
        <fullName evidence="2">DUF5063 domain-containing protein</fullName>
    </submittedName>
</protein>
<dbReference type="Gene3D" id="1.20.120.1550">
    <property type="entry name" value="Protein of unknown function DUF5063"/>
    <property type="match status" value="1"/>
</dbReference>
<dbReference type="InterPro" id="IPR038312">
    <property type="entry name" value="DUF5063_sf"/>
</dbReference>
<dbReference type="Proteomes" id="UP000266441">
    <property type="component" value="Unassembled WGS sequence"/>
</dbReference>
<feature type="region of interest" description="Disordered" evidence="1">
    <location>
        <begin position="177"/>
        <end position="210"/>
    </location>
</feature>
<organism evidence="2 3">
    <name type="scientific">Mariniphaga sediminis</name>
    <dbReference type="NCBI Taxonomy" id="1628158"/>
    <lineage>
        <taxon>Bacteria</taxon>
        <taxon>Pseudomonadati</taxon>
        <taxon>Bacteroidota</taxon>
        <taxon>Bacteroidia</taxon>
        <taxon>Marinilabiliales</taxon>
        <taxon>Prolixibacteraceae</taxon>
        <taxon>Mariniphaga</taxon>
    </lineage>
</organism>
<proteinExistence type="predicted"/>
<evidence type="ECO:0000313" key="2">
    <source>
        <dbReference type="EMBL" id="RIH64390.1"/>
    </source>
</evidence>
<dbReference type="OrthoDB" id="1116917at2"/>
<keyword evidence="3" id="KW-1185">Reference proteome</keyword>
<dbReference type="Pfam" id="PF16702">
    <property type="entry name" value="DUF5063"/>
    <property type="match status" value="1"/>
</dbReference>
<evidence type="ECO:0000256" key="1">
    <source>
        <dbReference type="SAM" id="MobiDB-lite"/>
    </source>
</evidence>
<reference evidence="2 3" key="1">
    <citation type="journal article" date="2015" name="Int. J. Syst. Evol. Microbiol.">
        <title>Mariniphaga sediminis sp. nov., isolated from coastal sediment.</title>
        <authorList>
            <person name="Wang F.Q."/>
            <person name="Shen Q.Y."/>
            <person name="Chen G.J."/>
            <person name="Du Z.J."/>
        </authorList>
    </citation>
    <scope>NUCLEOTIDE SEQUENCE [LARGE SCALE GENOMIC DNA]</scope>
    <source>
        <strain evidence="2 3">SY21</strain>
    </source>
</reference>
<name>A0A399D1Y7_9BACT</name>
<accession>A0A399D1Y7</accession>
<evidence type="ECO:0000313" key="3">
    <source>
        <dbReference type="Proteomes" id="UP000266441"/>
    </source>
</evidence>
<gene>
    <name evidence="2" type="ORF">D1164_14970</name>
</gene>
<dbReference type="InterPro" id="IPR032025">
    <property type="entry name" value="DUF5063"/>
</dbReference>
<dbReference type="RefSeq" id="WP_119350815.1">
    <property type="nucleotide sequence ID" value="NZ_QWET01000011.1"/>
</dbReference>